<keyword evidence="3 4" id="KW-0326">Glycosidase</keyword>
<protein>
    <recommendedName>
        <fullName evidence="6">GH26 domain-containing protein</fullName>
    </recommendedName>
</protein>
<evidence type="ECO:0000313" key="8">
    <source>
        <dbReference type="Proteomes" id="UP000199012"/>
    </source>
</evidence>
<dbReference type="GO" id="GO:0016985">
    <property type="term" value="F:mannan endo-1,4-beta-mannosidase activity"/>
    <property type="evidence" value="ECO:0007669"/>
    <property type="project" value="InterPro"/>
</dbReference>
<evidence type="ECO:0000259" key="6">
    <source>
        <dbReference type="PROSITE" id="PS51764"/>
    </source>
</evidence>
<feature type="domain" description="GH26" evidence="6">
    <location>
        <begin position="54"/>
        <end position="399"/>
    </location>
</feature>
<dbReference type="Proteomes" id="UP000199012">
    <property type="component" value="Unassembled WGS sequence"/>
</dbReference>
<keyword evidence="2 4" id="KW-0378">Hydrolase</keyword>
<feature type="active site" description="Proton donor" evidence="4">
    <location>
        <position position="171"/>
    </location>
</feature>
<evidence type="ECO:0000256" key="4">
    <source>
        <dbReference type="PROSITE-ProRule" id="PRU01100"/>
    </source>
</evidence>
<dbReference type="PANTHER" id="PTHR40079:SF4">
    <property type="entry name" value="GH26 DOMAIN-CONTAINING PROTEIN-RELATED"/>
    <property type="match status" value="1"/>
</dbReference>
<evidence type="ECO:0000313" key="7">
    <source>
        <dbReference type="EMBL" id="SFA94764.1"/>
    </source>
</evidence>
<dbReference type="OrthoDB" id="9816550at2"/>
<dbReference type="EMBL" id="FOKA01000004">
    <property type="protein sequence ID" value="SFA94764.1"/>
    <property type="molecule type" value="Genomic_DNA"/>
</dbReference>
<dbReference type="InterPro" id="IPR022790">
    <property type="entry name" value="GH26_dom"/>
</dbReference>
<feature type="active site" description="Nucleophile" evidence="4">
    <location>
        <position position="329"/>
    </location>
</feature>
<sequence length="407" mass="42785">MTRSTTARRAGVTLVAALAAVLALVAVVAVYVGAVGPGAGPASAGTSAADAPPVPAAADAPDLADLEPADGTTRFGVQLAWTEDDPTSLVGRLGLQPAQYGIFLDYPLTAERTDQLLSAARGAQAQDGDVFLTLEPMDGLTSDTAAAEALAGVLRQVNAIGPQVYVRFAHEMNGGWYPWGQQPAAYVAAFRVVAQAVHTDAPGNAMVWSPNYGGGFPFDGGGWTAKPGTADWSAMDTDGDGALTMADDMYAPFYPGDDAVDWVGLTLYWFGYTWPWGENEVPDAGRFAAQLTGTYAGGTDPTMGFAPDETAVPDFYATYATRKPMALSETGALYNTDATGGADELSIKSAWMDQVLGLGDEFPRLKMVNWFEHLKSEQEGYGVVDWRATSNPAVLATLQGVLSVPRY</sequence>
<evidence type="ECO:0000256" key="1">
    <source>
        <dbReference type="ARBA" id="ARBA00007754"/>
    </source>
</evidence>
<keyword evidence="8" id="KW-1185">Reference proteome</keyword>
<accession>A0A1I0X1Q9</accession>
<dbReference type="PANTHER" id="PTHR40079">
    <property type="entry name" value="MANNAN ENDO-1,4-BETA-MANNOSIDASE E-RELATED"/>
    <property type="match status" value="1"/>
</dbReference>
<proteinExistence type="inferred from homology"/>
<dbReference type="RefSeq" id="WP_090031423.1">
    <property type="nucleotide sequence ID" value="NZ_BONM01000015.1"/>
</dbReference>
<dbReference type="InterPro" id="IPR017853">
    <property type="entry name" value="GH"/>
</dbReference>
<dbReference type="Gene3D" id="3.20.20.80">
    <property type="entry name" value="Glycosidases"/>
    <property type="match status" value="1"/>
</dbReference>
<evidence type="ECO:0000256" key="5">
    <source>
        <dbReference type="SAM" id="MobiDB-lite"/>
    </source>
</evidence>
<dbReference type="PROSITE" id="PS51764">
    <property type="entry name" value="GH26"/>
    <property type="match status" value="1"/>
</dbReference>
<evidence type="ECO:0000256" key="2">
    <source>
        <dbReference type="ARBA" id="ARBA00022801"/>
    </source>
</evidence>
<dbReference type="AlphaFoldDB" id="A0A1I0X1Q9"/>
<name>A0A1I0X1Q9_9CELL</name>
<gene>
    <name evidence="7" type="ORF">SAMN05421867_10452</name>
</gene>
<dbReference type="SUPFAM" id="SSF51445">
    <property type="entry name" value="(Trans)glycosidases"/>
    <property type="match status" value="1"/>
</dbReference>
<dbReference type="InterPro" id="IPR000805">
    <property type="entry name" value="Glyco_hydro_26"/>
</dbReference>
<feature type="compositionally biased region" description="Low complexity" evidence="5">
    <location>
        <begin position="42"/>
        <end position="61"/>
    </location>
</feature>
<dbReference type="GO" id="GO:0006080">
    <property type="term" value="P:substituted mannan metabolic process"/>
    <property type="evidence" value="ECO:0007669"/>
    <property type="project" value="InterPro"/>
</dbReference>
<comment type="similarity">
    <text evidence="1 4">Belongs to the glycosyl hydrolase 26 family.</text>
</comment>
<reference evidence="7 8" key="1">
    <citation type="submission" date="2016-10" db="EMBL/GenBank/DDBJ databases">
        <authorList>
            <person name="de Groot N.N."/>
        </authorList>
    </citation>
    <scope>NUCLEOTIDE SEQUENCE [LARGE SCALE GENOMIC DNA]</scope>
    <source>
        <strain evidence="7 8">CGMCC 4.6945</strain>
    </source>
</reference>
<evidence type="ECO:0000256" key="3">
    <source>
        <dbReference type="ARBA" id="ARBA00023295"/>
    </source>
</evidence>
<organism evidence="7 8">
    <name type="scientific">Cellulomonas marina</name>
    <dbReference type="NCBI Taxonomy" id="988821"/>
    <lineage>
        <taxon>Bacteria</taxon>
        <taxon>Bacillati</taxon>
        <taxon>Actinomycetota</taxon>
        <taxon>Actinomycetes</taxon>
        <taxon>Micrococcales</taxon>
        <taxon>Cellulomonadaceae</taxon>
        <taxon>Cellulomonas</taxon>
    </lineage>
</organism>
<feature type="region of interest" description="Disordered" evidence="5">
    <location>
        <begin position="42"/>
        <end position="67"/>
    </location>
</feature>
<dbReference type="STRING" id="988821.SAMN05421867_10452"/>